<name>A0ACC3DRN5_9PEZI</name>
<evidence type="ECO:0000313" key="2">
    <source>
        <dbReference type="Proteomes" id="UP001186974"/>
    </source>
</evidence>
<gene>
    <name evidence="1" type="ORF">LTS18_004929</name>
</gene>
<dbReference type="EMBL" id="JAWDJW010001161">
    <property type="protein sequence ID" value="KAK3079408.1"/>
    <property type="molecule type" value="Genomic_DNA"/>
</dbReference>
<protein>
    <submittedName>
        <fullName evidence="1">Uncharacterized protein</fullName>
    </submittedName>
</protein>
<organism evidence="1 2">
    <name type="scientific">Coniosporium uncinatum</name>
    <dbReference type="NCBI Taxonomy" id="93489"/>
    <lineage>
        <taxon>Eukaryota</taxon>
        <taxon>Fungi</taxon>
        <taxon>Dikarya</taxon>
        <taxon>Ascomycota</taxon>
        <taxon>Pezizomycotina</taxon>
        <taxon>Dothideomycetes</taxon>
        <taxon>Dothideomycetes incertae sedis</taxon>
        <taxon>Coniosporium</taxon>
    </lineage>
</organism>
<evidence type="ECO:0000313" key="1">
    <source>
        <dbReference type="EMBL" id="KAK3079408.1"/>
    </source>
</evidence>
<reference evidence="1" key="1">
    <citation type="submission" date="2024-09" db="EMBL/GenBank/DDBJ databases">
        <title>Black Yeasts Isolated from many extreme environments.</title>
        <authorList>
            <person name="Coleine C."/>
            <person name="Stajich J.E."/>
            <person name="Selbmann L."/>
        </authorList>
    </citation>
    <scope>NUCLEOTIDE SEQUENCE</scope>
    <source>
        <strain evidence="1">CCFEE 5737</strain>
    </source>
</reference>
<accession>A0ACC3DRN5</accession>
<proteinExistence type="predicted"/>
<comment type="caution">
    <text evidence="1">The sequence shown here is derived from an EMBL/GenBank/DDBJ whole genome shotgun (WGS) entry which is preliminary data.</text>
</comment>
<sequence>MEAVSSALSESSNSSSNTLLSPVHIPEDPHAILRSDHPAVSLLANSSIVIQRQLEMMNLLVGFEQANKYVVMDAQGNHIGFLAEQEHGMGNMMARQMAGTHRSFTTHVFDRDQREILRFHRPFSWINSRIRVYDAIAPNASVQPSSSTALQGVSAQSIANNNSTAQISSLSLSEMRIIGESQQKWAPLRRKYDLFLSRPDPSTSDPSDVAATANNMVQFAHVNEPFLSWDFSLRSESADLLGTVNRNFAGFGREIFTDTGVYALRMDAASLAQDQANAPLATSADEKQALVPKQSTPMTLDQRAVMLATA</sequence>
<keyword evidence="2" id="KW-1185">Reference proteome</keyword>
<dbReference type="Proteomes" id="UP001186974">
    <property type="component" value="Unassembled WGS sequence"/>
</dbReference>
<feature type="non-terminal residue" evidence="1">
    <location>
        <position position="310"/>
    </location>
</feature>